<sequence length="768" mass="89668">MKRGLRKERNKEDEAGKIVNEGKAHLFYKVIILMVFYISYGIYLYWRFAYTIPRGYGDIALIAGYVLFIAETIGFLESSMFYLTLWDTNTPSTPEVQDKEFPHVDIFIASYNEPRNLLYKTLIGCKNMDYPDKSKVHIYICDDGNRKDIKELCESLKVGYITREDNTHAKAGNLNNALKQTSSPYVVTFDADMIPMHDFLLKTIPFFMVEDKIGFVQVPQNFYNADPFQYNLFNESRVPNEQNLFSRLIQAGKNRFNAIIYSGSNTVLSREALNEINGLVVGTITEDFATGMKIQSKGYKCIYLNETHASGLSPESLEDLYSQRIRWGRGVIQTFKAFNPLFMRGLNIYQKLMYFSAFSYWYFGLWRLIFFMAPIVFSVFGVVVLSTSAIQMLEVWLPMFIFTNLTFYHFSKKVRSVSWTHIYDTILFPQITVGILKETFGFKMSKFKVTPKENVRRDNFTNRFELVRVQIVLAVLSFAGIVRIIYLYVTNNFEAQYIINLFWLTYNFYLLVMAIFFASERPKFRNNERMFVSEEAYVVNNEQKLYGKTIDISETGISIKLEKPICIDPNENYSIGVKTARNSAEFSGKIVRVDNFKDGHKYAFNITEIDEKNFSELILILYDRVPPSPEKQKRDYMTVNVLRNIINRKKRIVPLNRKLPRVKIDKKVKILVSKNEEGIHVVDFNYMYIAVKCVQEYDSFILPLSEKFNINLNCTYDKTLSERNRKKVSIYKVTNYDEFKDHDLLELLKAVPVYNEELNIHEKVAAVK</sequence>
<dbReference type="RefSeq" id="WP_010964794.1">
    <property type="nucleotide sequence ID" value="NC_003030.1"/>
</dbReference>
<proteinExistence type="predicted"/>
<feature type="transmembrane region" description="Helical" evidence="12">
    <location>
        <begin position="389"/>
        <end position="410"/>
    </location>
</feature>
<dbReference type="Pfam" id="PF13632">
    <property type="entry name" value="Glyco_trans_2_3"/>
    <property type="match status" value="1"/>
</dbReference>
<evidence type="ECO:0000256" key="7">
    <source>
        <dbReference type="ARBA" id="ARBA00022692"/>
    </source>
</evidence>
<dbReference type="EMBL" id="AE001437">
    <property type="protein sequence ID" value="AAK79453.1"/>
    <property type="molecule type" value="Genomic_DNA"/>
</dbReference>
<comment type="subcellular location">
    <subcellularLocation>
        <location evidence="1">Cell inner membrane</location>
        <topology evidence="1">Multi-pass membrane protein</topology>
    </subcellularLocation>
</comment>
<keyword evidence="10 12" id="KW-0472">Membrane</keyword>
<keyword evidence="6" id="KW-0808">Transferase</keyword>
<dbReference type="Gene3D" id="2.40.10.220">
    <property type="entry name" value="predicted glycosyltransferase like domains"/>
    <property type="match status" value="1"/>
</dbReference>
<dbReference type="STRING" id="272562.CA_C1485"/>
<keyword evidence="8" id="KW-0135">Cellulose biosynthesis</keyword>
<feature type="transmembrane region" description="Helical" evidence="12">
    <location>
        <begin position="466"/>
        <end position="489"/>
    </location>
</feature>
<dbReference type="CDD" id="cd06421">
    <property type="entry name" value="CESA_CelA_like"/>
    <property type="match status" value="1"/>
</dbReference>
<dbReference type="AlphaFoldDB" id="Q97J01"/>
<accession>Q97J01</accession>
<reference evidence="15 16" key="1">
    <citation type="journal article" date="2001" name="J. Bacteriol.">
        <title>Genome sequence and comparative analysis of the solvent-producing bacterium Clostridium acetobutylicum.</title>
        <authorList>
            <person name="Nolling J."/>
            <person name="Breton G."/>
            <person name="Omelchenko M.V."/>
            <person name="Makarova K.S."/>
            <person name="Zeng Q."/>
            <person name="Gibson R."/>
            <person name="Lee H.M."/>
            <person name="Dubois J."/>
            <person name="Qiu D."/>
            <person name="Hitti J."/>
            <person name="Wolf Y.I."/>
            <person name="Tatusov R.L."/>
            <person name="Sabathe F."/>
            <person name="Doucette-Stamm L."/>
            <person name="Soucaille P."/>
            <person name="Daly M.J."/>
            <person name="Bennett G.N."/>
            <person name="Koonin E.V."/>
            <person name="Smith D.R."/>
        </authorList>
    </citation>
    <scope>NUCLEOTIDE SEQUENCE [LARGE SCALE GENOMIC DNA]</scope>
    <source>
        <strain evidence="16">ATCC 824 / DSM 792 / JCM 1419 / LMG 5710 / VKM B-1787</strain>
    </source>
</reference>
<dbReference type="PANTHER" id="PTHR43867">
    <property type="entry name" value="CELLULOSE SYNTHASE CATALYTIC SUBUNIT A [UDP-FORMING]"/>
    <property type="match status" value="1"/>
</dbReference>
<dbReference type="PANTHER" id="PTHR43867:SF2">
    <property type="entry name" value="CELLULOSE SYNTHASE CATALYTIC SUBUNIT A [UDP-FORMING]"/>
    <property type="match status" value="1"/>
</dbReference>
<evidence type="ECO:0000256" key="12">
    <source>
        <dbReference type="SAM" id="Phobius"/>
    </source>
</evidence>
<evidence type="ECO:0000256" key="11">
    <source>
        <dbReference type="ARBA" id="ARBA00048682"/>
    </source>
</evidence>
<dbReference type="SUPFAM" id="SSF141371">
    <property type="entry name" value="PilZ domain-like"/>
    <property type="match status" value="1"/>
</dbReference>
<dbReference type="HOGENOM" id="CLU_011907_3_1_9"/>
<dbReference type="GO" id="GO:0005886">
    <property type="term" value="C:plasma membrane"/>
    <property type="evidence" value="ECO:0007669"/>
    <property type="project" value="UniProtKB-SubCell"/>
</dbReference>
<dbReference type="KEGG" id="cac:CA_C1485"/>
<gene>
    <name evidence="15" type="ordered locus">CA_C1485</name>
</gene>
<keyword evidence="9 12" id="KW-1133">Transmembrane helix</keyword>
<dbReference type="GO" id="GO:0030244">
    <property type="term" value="P:cellulose biosynthetic process"/>
    <property type="evidence" value="ECO:0007669"/>
    <property type="project" value="UniProtKB-KW"/>
</dbReference>
<evidence type="ECO:0000259" key="13">
    <source>
        <dbReference type="Pfam" id="PF07238"/>
    </source>
</evidence>
<feature type="transmembrane region" description="Helical" evidence="12">
    <location>
        <begin position="360"/>
        <end position="383"/>
    </location>
</feature>
<evidence type="ECO:0000256" key="3">
    <source>
        <dbReference type="ARBA" id="ARBA00022475"/>
    </source>
</evidence>
<dbReference type="InterPro" id="IPR029044">
    <property type="entry name" value="Nucleotide-diphossugar_trans"/>
</dbReference>
<dbReference type="GO" id="GO:0016760">
    <property type="term" value="F:cellulose synthase (UDP-forming) activity"/>
    <property type="evidence" value="ECO:0007669"/>
    <property type="project" value="UniProtKB-EC"/>
</dbReference>
<dbReference type="EC" id="2.4.1.12" evidence="2"/>
<dbReference type="Proteomes" id="UP000000814">
    <property type="component" value="Chromosome"/>
</dbReference>
<protein>
    <recommendedName>
        <fullName evidence="2">cellulose synthase (UDP-forming)</fullName>
        <ecNumber evidence="2">2.4.1.12</ecNumber>
    </recommendedName>
</protein>
<evidence type="ECO:0000256" key="9">
    <source>
        <dbReference type="ARBA" id="ARBA00022989"/>
    </source>
</evidence>
<dbReference type="eggNOG" id="COG1215">
    <property type="taxonomic scope" value="Bacteria"/>
</dbReference>
<evidence type="ECO:0000256" key="5">
    <source>
        <dbReference type="ARBA" id="ARBA00022676"/>
    </source>
</evidence>
<dbReference type="OrthoDB" id="154460at2"/>
<feature type="transmembrane region" description="Helical" evidence="12">
    <location>
        <begin position="58"/>
        <end position="76"/>
    </location>
</feature>
<dbReference type="PRINTS" id="PR01439">
    <property type="entry name" value="CELLSNTHASEA"/>
</dbReference>
<keyword evidence="7 12" id="KW-0812">Transmembrane</keyword>
<dbReference type="GO" id="GO:0035438">
    <property type="term" value="F:cyclic-di-GMP binding"/>
    <property type="evidence" value="ECO:0007669"/>
    <property type="project" value="InterPro"/>
</dbReference>
<dbReference type="GeneID" id="44997987"/>
<keyword evidence="5" id="KW-0328">Glycosyltransferase</keyword>
<dbReference type="PIR" id="B97083">
    <property type="entry name" value="B97083"/>
</dbReference>
<evidence type="ECO:0000256" key="1">
    <source>
        <dbReference type="ARBA" id="ARBA00004429"/>
    </source>
</evidence>
<feature type="domain" description="Glycosyltransferase 2-like" evidence="14">
    <location>
        <begin position="185"/>
        <end position="395"/>
    </location>
</feature>
<evidence type="ECO:0000256" key="4">
    <source>
        <dbReference type="ARBA" id="ARBA00022519"/>
    </source>
</evidence>
<evidence type="ECO:0000256" key="2">
    <source>
        <dbReference type="ARBA" id="ARBA00012539"/>
    </source>
</evidence>
<evidence type="ECO:0000259" key="14">
    <source>
        <dbReference type="Pfam" id="PF13632"/>
    </source>
</evidence>
<keyword evidence="3" id="KW-1003">Cell membrane</keyword>
<dbReference type="InterPro" id="IPR050321">
    <property type="entry name" value="Glycosyltr_2/OpgH_subfam"/>
</dbReference>
<dbReference type="Gene3D" id="3.90.550.10">
    <property type="entry name" value="Spore Coat Polysaccharide Biosynthesis Protein SpsA, Chain A"/>
    <property type="match status" value="1"/>
</dbReference>
<keyword evidence="4" id="KW-0997">Cell inner membrane</keyword>
<dbReference type="InterPro" id="IPR003919">
    <property type="entry name" value="Cell_synth_A"/>
</dbReference>
<dbReference type="InterPro" id="IPR001173">
    <property type="entry name" value="Glyco_trans_2-like"/>
</dbReference>
<comment type="catalytic activity">
    <reaction evidence="11">
        <text>[(1-&gt;4)-beta-D-glucosyl](n) + UDP-alpha-D-glucose = [(1-&gt;4)-beta-D-glucosyl](n+1) + UDP + H(+)</text>
        <dbReference type="Rhea" id="RHEA:19929"/>
        <dbReference type="Rhea" id="RHEA-COMP:10033"/>
        <dbReference type="Rhea" id="RHEA-COMP:10034"/>
        <dbReference type="ChEBI" id="CHEBI:15378"/>
        <dbReference type="ChEBI" id="CHEBI:18246"/>
        <dbReference type="ChEBI" id="CHEBI:58223"/>
        <dbReference type="ChEBI" id="CHEBI:58885"/>
        <dbReference type="EC" id="2.4.1.12"/>
    </reaction>
</comment>
<dbReference type="PATRIC" id="fig|272562.8.peg.1687"/>
<dbReference type="GO" id="GO:0006011">
    <property type="term" value="P:UDP-alpha-D-glucose metabolic process"/>
    <property type="evidence" value="ECO:0007669"/>
    <property type="project" value="InterPro"/>
</dbReference>
<dbReference type="SUPFAM" id="SSF53448">
    <property type="entry name" value="Nucleotide-diphospho-sugar transferases"/>
    <property type="match status" value="1"/>
</dbReference>
<feature type="transmembrane region" description="Helical" evidence="12">
    <location>
        <begin position="26"/>
        <end position="46"/>
    </location>
</feature>
<name>Q97J01_CLOAB</name>
<dbReference type="InterPro" id="IPR009875">
    <property type="entry name" value="PilZ_domain"/>
</dbReference>
<evidence type="ECO:0000256" key="10">
    <source>
        <dbReference type="ARBA" id="ARBA00023136"/>
    </source>
</evidence>
<evidence type="ECO:0000256" key="8">
    <source>
        <dbReference type="ARBA" id="ARBA00022916"/>
    </source>
</evidence>
<dbReference type="CAZy" id="GT2">
    <property type="family name" value="Glycosyltransferase Family 2"/>
</dbReference>
<evidence type="ECO:0000256" key="6">
    <source>
        <dbReference type="ARBA" id="ARBA00022679"/>
    </source>
</evidence>
<evidence type="ECO:0000313" key="16">
    <source>
        <dbReference type="Proteomes" id="UP000000814"/>
    </source>
</evidence>
<feature type="domain" description="PilZ" evidence="13">
    <location>
        <begin position="525"/>
        <end position="621"/>
    </location>
</feature>
<organism evidence="15 16">
    <name type="scientific">Clostridium acetobutylicum (strain ATCC 824 / DSM 792 / JCM 1419 / IAM 19013 / LMG 5710 / NBRC 13948 / NRRL B-527 / VKM B-1787 / 2291 / W)</name>
    <dbReference type="NCBI Taxonomy" id="272562"/>
    <lineage>
        <taxon>Bacteria</taxon>
        <taxon>Bacillati</taxon>
        <taxon>Bacillota</taxon>
        <taxon>Clostridia</taxon>
        <taxon>Eubacteriales</taxon>
        <taxon>Clostridiaceae</taxon>
        <taxon>Clostridium</taxon>
    </lineage>
</organism>
<dbReference type="Pfam" id="PF07238">
    <property type="entry name" value="PilZ"/>
    <property type="match status" value="1"/>
</dbReference>
<keyword evidence="16" id="KW-1185">Reference proteome</keyword>
<evidence type="ECO:0000313" key="15">
    <source>
        <dbReference type="EMBL" id="AAK79453.1"/>
    </source>
</evidence>
<feature type="transmembrane region" description="Helical" evidence="12">
    <location>
        <begin position="495"/>
        <end position="519"/>
    </location>
</feature>